<dbReference type="EMBL" id="CP053979">
    <property type="protein sequence ID" value="QKH22897.1"/>
    <property type="molecule type" value="Genomic_DNA"/>
</dbReference>
<dbReference type="EMBL" id="CP009334">
    <property type="protein sequence ID" value="AJG73783.1"/>
    <property type="molecule type" value="Genomic_DNA"/>
</dbReference>
<reference evidence="3 5" key="3">
    <citation type="submission" date="2020-05" db="EMBL/GenBank/DDBJ databases">
        <title>FDA dAtabase for Regulatory Grade micrObial Sequences (FDA-ARGOS): Supporting development and validation of Infectious Disease Dx tests.</title>
        <authorList>
            <person name="Nelson B."/>
            <person name="Plummer A."/>
            <person name="Tallon L."/>
            <person name="Sadzewicz L."/>
            <person name="Zhao X."/>
            <person name="Vavikolanu K."/>
            <person name="Mehta A."/>
            <person name="Aluvathingal J."/>
            <person name="Nadendla S."/>
            <person name="Myers T."/>
            <person name="Yan Y."/>
            <person name="Sichtig H."/>
        </authorList>
    </citation>
    <scope>NUCLEOTIDE SEQUENCE [LARGE SCALE GENOMIC DNA]</scope>
    <source>
        <strain evidence="3 5">FDAARGOS_795</strain>
        <plasmid evidence="3 5">unnamed3</plasmid>
    </source>
</reference>
<keyword evidence="3" id="KW-0614">Plasmid</keyword>
<dbReference type="Proteomes" id="UP000501107">
    <property type="component" value="Plasmid unnamed3"/>
</dbReference>
<protein>
    <submittedName>
        <fullName evidence="3">Uncharacterized protein</fullName>
    </submittedName>
</protein>
<accession>A0A0B5NNT9</accession>
<proteinExistence type="predicted"/>
<evidence type="ECO:0000313" key="1">
    <source>
        <dbReference type="EMBL" id="AJG73783.1"/>
    </source>
</evidence>
<evidence type="ECO:0000313" key="3">
    <source>
        <dbReference type="EMBL" id="QKH22897.1"/>
    </source>
</evidence>
<sequence>MLTDEKLVEILYNSKNLGVTVQYESMSSSILYAHVYFPDGKRETVDVEIFRLLFKLKMLIEDKKFREYNKTGSRRLYRLSKVTNVQLDILKDKGVFKLKNYYRFPFLSVSKQACILSHVGKGMVDFTYNDIEHIVKKGTPYSFFVDQYRISNEESNRRNH</sequence>
<reference evidence="1 4" key="1">
    <citation type="journal article" date="2015" name="Genome Announc.">
        <title>Complete genome sequences for 35 biothreat assay-relevant bacillus species.</title>
        <authorList>
            <person name="Johnson S.L."/>
            <person name="Daligault H.E."/>
            <person name="Davenport K.W."/>
            <person name="Jaissle J."/>
            <person name="Frey K.G."/>
            <person name="Ladner J.T."/>
            <person name="Broomall S.M."/>
            <person name="Bishop-Lilly K.A."/>
            <person name="Bruce D.C."/>
            <person name="Gibbons H.S."/>
            <person name="Coyne S.R."/>
            <person name="Lo C.C."/>
            <person name="Meincke L."/>
            <person name="Munk A.C."/>
            <person name="Koroleva G.I."/>
            <person name="Rosenzweig C.N."/>
            <person name="Palacios G.F."/>
            <person name="Redden C.L."/>
            <person name="Minogue T.D."/>
            <person name="Chain P.S."/>
        </authorList>
    </citation>
    <scope>NUCLEOTIDE SEQUENCE [LARGE SCALE GENOMIC DNA]</scope>
    <source>
        <strain evidence="1 4">HD1011</strain>
        <plasmid evidence="1 4">2</plasmid>
    </source>
</reference>
<evidence type="ECO:0000313" key="2">
    <source>
        <dbReference type="EMBL" id="MDR4174599.1"/>
    </source>
</evidence>
<dbReference type="KEGG" id="btw:BF38_6099"/>
<geneLocation type="plasmid" evidence="3 5">
    <name>unnamed3</name>
</geneLocation>
<dbReference type="Proteomes" id="UP000031876">
    <property type="component" value="Plasmid 2"/>
</dbReference>
<gene>
    <name evidence="1" type="ORF">BF38_6099</name>
    <name evidence="2" type="ORF">FO599_00455</name>
    <name evidence="3" type="ORF">FOC89_02650</name>
</gene>
<dbReference type="RefSeq" id="WP_000954480.1">
    <property type="nucleotide sequence ID" value="NZ_CP009334.1"/>
</dbReference>
<reference evidence="2" key="2">
    <citation type="submission" date="2019-07" db="EMBL/GenBank/DDBJ databases">
        <title>Phylogenomic Reclassification of ATCC Bacillus Strains and Various Taxa within the Genus Bacillus.</title>
        <authorList>
            <person name="Riojas M.A."/>
            <person name="Frank A.M."/>
            <person name="Fenn S.L."/>
            <person name="King S.P."/>
            <person name="Brower S.M."/>
            <person name="Hazbon M.H."/>
        </authorList>
    </citation>
    <scope>NUCLEOTIDE SEQUENCE</scope>
    <source>
        <strain evidence="2">ATCC 35646</strain>
    </source>
</reference>
<geneLocation type="plasmid" evidence="1 4">
    <name>2</name>
</geneLocation>
<organism evidence="3 5">
    <name type="scientific">Bacillus thuringiensis</name>
    <dbReference type="NCBI Taxonomy" id="1428"/>
    <lineage>
        <taxon>Bacteria</taxon>
        <taxon>Bacillati</taxon>
        <taxon>Bacillota</taxon>
        <taxon>Bacilli</taxon>
        <taxon>Bacillales</taxon>
        <taxon>Bacillaceae</taxon>
        <taxon>Bacillus</taxon>
        <taxon>Bacillus cereus group</taxon>
    </lineage>
</organism>
<name>A0A0B5NNT9_BACTU</name>
<evidence type="ECO:0000313" key="5">
    <source>
        <dbReference type="Proteomes" id="UP000501107"/>
    </source>
</evidence>
<evidence type="ECO:0000313" key="4">
    <source>
        <dbReference type="Proteomes" id="UP000031876"/>
    </source>
</evidence>
<dbReference type="Proteomes" id="UP001181533">
    <property type="component" value="Unassembled WGS sequence"/>
</dbReference>
<dbReference type="AlphaFoldDB" id="A0A0B5NNT9"/>
<dbReference type="EMBL" id="VKQN01000001">
    <property type="protein sequence ID" value="MDR4174599.1"/>
    <property type="molecule type" value="Genomic_DNA"/>
</dbReference>